<comment type="function">
    <text evidence="6">Ligates lysine onto the cytidine present at position 34 of the AUA codon-specific tRNA(Ile) that contains the anticodon CAU, in an ATP-dependent manner. Cytidine is converted to lysidine, thus changing the amino acid specificity of the tRNA from methionine to isoleucine.</text>
</comment>
<keyword evidence="6" id="KW-0963">Cytoplasm</keyword>
<dbReference type="RefSeq" id="WP_015272772.1">
    <property type="nucleotide sequence ID" value="NC_019907.1"/>
</dbReference>
<evidence type="ECO:0000313" key="8">
    <source>
        <dbReference type="EMBL" id="AGA64345.1"/>
    </source>
</evidence>
<dbReference type="InterPro" id="IPR012795">
    <property type="entry name" value="tRNA_Ile_lys_synt_N"/>
</dbReference>
<gene>
    <name evidence="6" type="primary">tilS</name>
    <name evidence="8" type="ordered locus">B488_03520</name>
</gene>
<dbReference type="KEGG" id="lcc:B488_03520"/>
<dbReference type="SUPFAM" id="SSF52402">
    <property type="entry name" value="Adenine nucleotide alpha hydrolases-like"/>
    <property type="match status" value="1"/>
</dbReference>
<reference evidence="8 9" key="1">
    <citation type="journal article" date="2012" name="Stand. Genomic Sci.">
        <title>Complete genome sequence of Liberibacter crescens BT-1.</title>
        <authorList>
            <person name="Leonard M.T."/>
            <person name="Fagen J.R."/>
            <person name="Davis-Richardson A.G."/>
            <person name="Davis M.J."/>
            <person name="Triplett E.W."/>
        </authorList>
    </citation>
    <scope>NUCLEOTIDE SEQUENCE [LARGE SCALE GENOMIC DNA]</scope>
    <source>
        <strain evidence="8 9">BT-1</strain>
    </source>
</reference>
<evidence type="ECO:0000256" key="2">
    <source>
        <dbReference type="ARBA" id="ARBA00022694"/>
    </source>
</evidence>
<evidence type="ECO:0000256" key="5">
    <source>
        <dbReference type="ARBA" id="ARBA00048539"/>
    </source>
</evidence>
<keyword evidence="4 6" id="KW-0067">ATP-binding</keyword>
<dbReference type="Gene3D" id="3.40.50.620">
    <property type="entry name" value="HUPs"/>
    <property type="match status" value="1"/>
</dbReference>
<comment type="similarity">
    <text evidence="6">Belongs to the tRNA(Ile)-lysidine synthase family.</text>
</comment>
<dbReference type="PANTHER" id="PTHR43033">
    <property type="entry name" value="TRNA(ILE)-LYSIDINE SYNTHASE-RELATED"/>
    <property type="match status" value="1"/>
</dbReference>
<comment type="domain">
    <text evidence="6">The N-terminal region contains the highly conserved SGGXDS motif, predicted to be a P-loop motif involved in ATP binding.</text>
</comment>
<comment type="catalytic activity">
    <reaction evidence="5 6">
        <text>cytidine(34) in tRNA(Ile2) + L-lysine + ATP = lysidine(34) in tRNA(Ile2) + AMP + diphosphate + H(+)</text>
        <dbReference type="Rhea" id="RHEA:43744"/>
        <dbReference type="Rhea" id="RHEA-COMP:10625"/>
        <dbReference type="Rhea" id="RHEA-COMP:10670"/>
        <dbReference type="ChEBI" id="CHEBI:15378"/>
        <dbReference type="ChEBI" id="CHEBI:30616"/>
        <dbReference type="ChEBI" id="CHEBI:32551"/>
        <dbReference type="ChEBI" id="CHEBI:33019"/>
        <dbReference type="ChEBI" id="CHEBI:82748"/>
        <dbReference type="ChEBI" id="CHEBI:83665"/>
        <dbReference type="ChEBI" id="CHEBI:456215"/>
        <dbReference type="EC" id="6.3.4.19"/>
    </reaction>
</comment>
<dbReference type="Proteomes" id="UP000010799">
    <property type="component" value="Chromosome"/>
</dbReference>
<dbReference type="GO" id="GO:0005524">
    <property type="term" value="F:ATP binding"/>
    <property type="evidence" value="ECO:0007669"/>
    <property type="project" value="UniProtKB-UniRule"/>
</dbReference>
<organism evidence="8 9">
    <name type="scientific">Liberibacter crescens (strain BT-1)</name>
    <dbReference type="NCBI Taxonomy" id="1215343"/>
    <lineage>
        <taxon>Bacteria</taxon>
        <taxon>Pseudomonadati</taxon>
        <taxon>Pseudomonadota</taxon>
        <taxon>Alphaproteobacteria</taxon>
        <taxon>Hyphomicrobiales</taxon>
        <taxon>Rhizobiaceae</taxon>
        <taxon>Liberibacter</taxon>
    </lineage>
</organism>
<dbReference type="CDD" id="cd01992">
    <property type="entry name" value="TilS_N"/>
    <property type="match status" value="1"/>
</dbReference>
<comment type="subcellular location">
    <subcellularLocation>
        <location evidence="6">Cytoplasm</location>
    </subcellularLocation>
</comment>
<accession>L0EU14</accession>
<name>L0EU14_LIBCB</name>
<keyword evidence="3 6" id="KW-0547">Nucleotide-binding</keyword>
<dbReference type="STRING" id="1215343.B488_03520"/>
<dbReference type="HAMAP" id="MF_01161">
    <property type="entry name" value="tRNA_Ile_lys_synt"/>
    <property type="match status" value="1"/>
</dbReference>
<dbReference type="eggNOG" id="COG0037">
    <property type="taxonomic scope" value="Bacteria"/>
</dbReference>
<dbReference type="GO" id="GO:0032267">
    <property type="term" value="F:tRNA(Ile)-lysidine synthase activity"/>
    <property type="evidence" value="ECO:0007669"/>
    <property type="project" value="UniProtKB-EC"/>
</dbReference>
<evidence type="ECO:0000256" key="3">
    <source>
        <dbReference type="ARBA" id="ARBA00022741"/>
    </source>
</evidence>
<evidence type="ECO:0000256" key="1">
    <source>
        <dbReference type="ARBA" id="ARBA00022598"/>
    </source>
</evidence>
<dbReference type="NCBIfam" id="TIGR02432">
    <property type="entry name" value="lysidine_TilS_N"/>
    <property type="match status" value="1"/>
</dbReference>
<dbReference type="Pfam" id="PF01171">
    <property type="entry name" value="ATP_bind_3"/>
    <property type="match status" value="1"/>
</dbReference>
<evidence type="ECO:0000259" key="7">
    <source>
        <dbReference type="Pfam" id="PF01171"/>
    </source>
</evidence>
<evidence type="ECO:0000256" key="4">
    <source>
        <dbReference type="ARBA" id="ARBA00022840"/>
    </source>
</evidence>
<keyword evidence="1 6" id="KW-0436">Ligase</keyword>
<sequence length="431" mass="48497">MIFLSPIEAALLFVNNIMPPLHILVAVSGGSDSVGLLVALHSVLSGNSFKEIKLSAVTINHGLRKEAHNEALYVSGLCYELNIAHRVVVWKEAKPHSGLMVAAREARYKLLSEYASSIGASLVVVGHTFDDQLETVRMRSTRDLLGEGIGLAGICDIMLYNMSLWVCRPFLKCRRESIRSFLKEKGIIWCNDSSNFDSKFERVRFRLSYSEESLDMISKRIDIAQYSRIFLGEQCANLVTKYLRVHLKSVISISREVFSVDHKLVAHLIRVSAAICSGYSFLPGYQAMNKVMLFLKENKLGCISVGNAVLDLRRDTLWITRALRNIPPIRVLYPGESVVWDGRLRFINSDKVPINICPGLDTNFKTDLPNSIKKRACASIPRDIEGEPSIALFSRFLVGFDFPLTCAFYAAFGLFPFPKSPFRNLKCIHYY</sequence>
<dbReference type="AlphaFoldDB" id="L0EU14"/>
<protein>
    <recommendedName>
        <fullName evidence="6">tRNA(Ile)-lysidine synthase</fullName>
        <ecNumber evidence="6">6.3.4.19</ecNumber>
    </recommendedName>
    <alternativeName>
        <fullName evidence="6">tRNA(Ile)-2-lysyl-cytidine synthase</fullName>
    </alternativeName>
    <alternativeName>
        <fullName evidence="6">tRNA(Ile)-lysidine synthetase</fullName>
    </alternativeName>
</protein>
<proteinExistence type="inferred from homology"/>
<dbReference type="GO" id="GO:0005737">
    <property type="term" value="C:cytoplasm"/>
    <property type="evidence" value="ECO:0007669"/>
    <property type="project" value="UniProtKB-SubCell"/>
</dbReference>
<dbReference type="HOGENOM" id="CLU_018869_3_3_5"/>
<keyword evidence="2 6" id="KW-0819">tRNA processing</keyword>
<dbReference type="EMBL" id="CP003789">
    <property type="protein sequence ID" value="AGA64345.1"/>
    <property type="molecule type" value="Genomic_DNA"/>
</dbReference>
<evidence type="ECO:0000256" key="6">
    <source>
        <dbReference type="HAMAP-Rule" id="MF_01161"/>
    </source>
</evidence>
<dbReference type="InterPro" id="IPR011063">
    <property type="entry name" value="TilS/TtcA_N"/>
</dbReference>
<dbReference type="EC" id="6.3.4.19" evidence="6"/>
<dbReference type="InterPro" id="IPR012094">
    <property type="entry name" value="tRNA_Ile_lys_synt"/>
</dbReference>
<evidence type="ECO:0000313" key="9">
    <source>
        <dbReference type="Proteomes" id="UP000010799"/>
    </source>
</evidence>
<feature type="binding site" evidence="6">
    <location>
        <begin position="28"/>
        <end position="33"/>
    </location>
    <ligand>
        <name>ATP</name>
        <dbReference type="ChEBI" id="CHEBI:30616"/>
    </ligand>
</feature>
<dbReference type="PANTHER" id="PTHR43033:SF1">
    <property type="entry name" value="TRNA(ILE)-LYSIDINE SYNTHASE-RELATED"/>
    <property type="match status" value="1"/>
</dbReference>
<dbReference type="GO" id="GO:0006400">
    <property type="term" value="P:tRNA modification"/>
    <property type="evidence" value="ECO:0007669"/>
    <property type="project" value="UniProtKB-UniRule"/>
</dbReference>
<dbReference type="InterPro" id="IPR014729">
    <property type="entry name" value="Rossmann-like_a/b/a_fold"/>
</dbReference>
<keyword evidence="9" id="KW-1185">Reference proteome</keyword>
<dbReference type="PATRIC" id="fig|1215343.11.peg.361"/>
<feature type="domain" description="tRNA(Ile)-lysidine/2-thiocytidine synthase N-terminal" evidence="7">
    <location>
        <begin position="22"/>
        <end position="206"/>
    </location>
</feature>